<dbReference type="FunFam" id="1.10.510.10:FF:000465">
    <property type="entry name" value="Non-specific serine/threonine protein kinase"/>
    <property type="match status" value="1"/>
</dbReference>
<accession>A0A8J8P1B5</accession>
<dbReference type="Gene3D" id="1.10.510.10">
    <property type="entry name" value="Transferase(Phosphotransferase) domain 1"/>
    <property type="match status" value="1"/>
</dbReference>
<dbReference type="Pfam" id="PF00069">
    <property type="entry name" value="Pkinase"/>
    <property type="match status" value="1"/>
</dbReference>
<evidence type="ECO:0000256" key="1">
    <source>
        <dbReference type="ARBA" id="ARBA00022527"/>
    </source>
</evidence>
<sequence>MDKLTRALQDDTDIQHVESSNEGFLLEADNNSSLQQLTQPVTQQLEKISVQSFTPIQLLGKGSFGEVYLVQKKQGLQYFAMKVLSKQRIMGQNLVRYAKTERNVLSYTRHPFIVNLNYAFQSKDKLFLILEYCPGGDLARLLQKEKRFSEDRARLYAAQILLAIQYLHRRDIIFRDLKPDNVVVDSQGHALLTDFGLSKEGVLDNISAKSFCGSVAYLAPEMLKRSGHGKSVDWYLLGVLLYEMLVGQPPYFCNNKEQLFYNIQKGVLKLPASISNEAKSLLISLLNRNPNKRLGAGPTDAEEIKRHPFFDQVDWDKVLAKGYDMPKPPLRQINPQVIKSSIFEDPQESPHIQTIEASGEGTSMNASAMSHSNGGAGASNNIPGWSFVSPADCQE</sequence>
<dbReference type="PROSITE" id="PS50011">
    <property type="entry name" value="PROTEIN_KINASE_DOM"/>
    <property type="match status" value="1"/>
</dbReference>
<dbReference type="Proteomes" id="UP000785679">
    <property type="component" value="Unassembled WGS sequence"/>
</dbReference>
<gene>
    <name evidence="9" type="ORF">FGO68_gene6274</name>
</gene>
<dbReference type="CDD" id="cd05123">
    <property type="entry name" value="STKc_AGC"/>
    <property type="match status" value="1"/>
</dbReference>
<reference evidence="9" key="1">
    <citation type="submission" date="2019-06" db="EMBL/GenBank/DDBJ databases">
        <authorList>
            <person name="Zheng W."/>
        </authorList>
    </citation>
    <scope>NUCLEOTIDE SEQUENCE</scope>
    <source>
        <strain evidence="9">QDHG01</strain>
    </source>
</reference>
<dbReference type="OrthoDB" id="304657at2759"/>
<evidence type="ECO:0000256" key="5">
    <source>
        <dbReference type="ARBA" id="ARBA00022840"/>
    </source>
</evidence>
<feature type="compositionally biased region" description="Polar residues" evidence="7">
    <location>
        <begin position="363"/>
        <end position="383"/>
    </location>
</feature>
<dbReference type="InterPro" id="IPR045270">
    <property type="entry name" value="STKc_AGC"/>
</dbReference>
<feature type="binding site" evidence="6">
    <location>
        <position position="82"/>
    </location>
    <ligand>
        <name>ATP</name>
        <dbReference type="ChEBI" id="CHEBI:30616"/>
    </ligand>
</feature>
<dbReference type="InterPro" id="IPR017441">
    <property type="entry name" value="Protein_kinase_ATP_BS"/>
</dbReference>
<keyword evidence="10" id="KW-1185">Reference proteome</keyword>
<feature type="region of interest" description="Disordered" evidence="7">
    <location>
        <begin position="363"/>
        <end position="395"/>
    </location>
</feature>
<protein>
    <recommendedName>
        <fullName evidence="8">Protein kinase domain-containing protein</fullName>
    </recommendedName>
</protein>
<comment type="caution">
    <text evidence="9">The sequence shown here is derived from an EMBL/GenBank/DDBJ whole genome shotgun (WGS) entry which is preliminary data.</text>
</comment>
<keyword evidence="1" id="KW-0723">Serine/threonine-protein kinase</keyword>
<evidence type="ECO:0000256" key="6">
    <source>
        <dbReference type="PROSITE-ProRule" id="PRU10141"/>
    </source>
</evidence>
<evidence type="ECO:0000256" key="2">
    <source>
        <dbReference type="ARBA" id="ARBA00022679"/>
    </source>
</evidence>
<evidence type="ECO:0000256" key="7">
    <source>
        <dbReference type="SAM" id="MobiDB-lite"/>
    </source>
</evidence>
<evidence type="ECO:0000256" key="3">
    <source>
        <dbReference type="ARBA" id="ARBA00022741"/>
    </source>
</evidence>
<keyword evidence="2" id="KW-0808">Transferase</keyword>
<evidence type="ECO:0000313" key="9">
    <source>
        <dbReference type="EMBL" id="TNV85463.1"/>
    </source>
</evidence>
<keyword evidence="4" id="KW-0418">Kinase</keyword>
<evidence type="ECO:0000256" key="4">
    <source>
        <dbReference type="ARBA" id="ARBA00022777"/>
    </source>
</evidence>
<feature type="domain" description="Protein kinase" evidence="8">
    <location>
        <begin position="53"/>
        <end position="310"/>
    </location>
</feature>
<dbReference type="SUPFAM" id="SSF56112">
    <property type="entry name" value="Protein kinase-like (PK-like)"/>
    <property type="match status" value="1"/>
</dbReference>
<dbReference type="Gene3D" id="3.30.200.20">
    <property type="entry name" value="Phosphorylase Kinase, domain 1"/>
    <property type="match status" value="1"/>
</dbReference>
<dbReference type="PANTHER" id="PTHR24351">
    <property type="entry name" value="RIBOSOMAL PROTEIN S6 KINASE"/>
    <property type="match status" value="1"/>
</dbReference>
<dbReference type="InterPro" id="IPR011009">
    <property type="entry name" value="Kinase-like_dom_sf"/>
</dbReference>
<dbReference type="EMBL" id="RRYP01001817">
    <property type="protein sequence ID" value="TNV85463.1"/>
    <property type="molecule type" value="Genomic_DNA"/>
</dbReference>
<dbReference type="InterPro" id="IPR000719">
    <property type="entry name" value="Prot_kinase_dom"/>
</dbReference>
<dbReference type="GO" id="GO:0005524">
    <property type="term" value="F:ATP binding"/>
    <property type="evidence" value="ECO:0007669"/>
    <property type="project" value="UniProtKB-UniRule"/>
</dbReference>
<dbReference type="FunFam" id="3.30.200.20:FF:000042">
    <property type="entry name" value="Aurora kinase A"/>
    <property type="match status" value="1"/>
</dbReference>
<keyword evidence="3 6" id="KW-0547">Nucleotide-binding</keyword>
<organism evidence="9 10">
    <name type="scientific">Halteria grandinella</name>
    <dbReference type="NCBI Taxonomy" id="5974"/>
    <lineage>
        <taxon>Eukaryota</taxon>
        <taxon>Sar</taxon>
        <taxon>Alveolata</taxon>
        <taxon>Ciliophora</taxon>
        <taxon>Intramacronucleata</taxon>
        <taxon>Spirotrichea</taxon>
        <taxon>Stichotrichia</taxon>
        <taxon>Sporadotrichida</taxon>
        <taxon>Halteriidae</taxon>
        <taxon>Halteria</taxon>
    </lineage>
</organism>
<evidence type="ECO:0000313" key="10">
    <source>
        <dbReference type="Proteomes" id="UP000785679"/>
    </source>
</evidence>
<dbReference type="PROSITE" id="PS00107">
    <property type="entry name" value="PROTEIN_KINASE_ATP"/>
    <property type="match status" value="1"/>
</dbReference>
<dbReference type="SMART" id="SM00220">
    <property type="entry name" value="S_TKc"/>
    <property type="match status" value="1"/>
</dbReference>
<evidence type="ECO:0000259" key="8">
    <source>
        <dbReference type="PROSITE" id="PS50011"/>
    </source>
</evidence>
<name>A0A8J8P1B5_HALGN</name>
<dbReference type="GO" id="GO:0004674">
    <property type="term" value="F:protein serine/threonine kinase activity"/>
    <property type="evidence" value="ECO:0007669"/>
    <property type="project" value="UniProtKB-KW"/>
</dbReference>
<dbReference type="AlphaFoldDB" id="A0A8J8P1B5"/>
<keyword evidence="5 6" id="KW-0067">ATP-binding</keyword>
<proteinExistence type="predicted"/>